<sequence length="340" mass="34267">MADRPPADPSDLPVPSTPPDAPAGPGVPDAGAAGSATYRDRWSDGATTVRRTAVPSLLQVLDGDHLDPGYAQAARRRGGTAPTGVGRTRVRVVAVVGLLVAGLLFGIAASTTDANESRTSSTRTALLDDIDRAQVRQTELGAAATSLADEIRAAQSALGVAGPLVTVSELEFAGGGTAVHGPGVRVILDQAPGAATGSGGGGILDRDIQLLVNDLWAAGAEAVSVGGIRLRPTSAIRQAGQSILVDNRPTFWPLEIDAVGDAAAMQVDLVSSTAVGRFTSFSQLYGIRFELTTQPDLTIPAGGGPDPRYASAPSSPTTAPSSTSPTPTAPSATAPATPTS</sequence>
<accession>A0A4U6Q6X7</accession>
<keyword evidence="5" id="KW-1185">Reference proteome</keyword>
<dbReference type="Proteomes" id="UP000306985">
    <property type="component" value="Unassembled WGS sequence"/>
</dbReference>
<dbReference type="PANTHER" id="PTHR37313:SF1">
    <property type="entry name" value="UPF0749 PROTEIN RV1823"/>
    <property type="match status" value="1"/>
</dbReference>
<reference evidence="4 5" key="1">
    <citation type="submission" date="2019-05" db="EMBL/GenBank/DDBJ databases">
        <title>Nakamurella sp. N5BH11, whole genome shotgun sequence.</title>
        <authorList>
            <person name="Tuo L."/>
        </authorList>
    </citation>
    <scope>NUCLEOTIDE SEQUENCE [LARGE SCALE GENOMIC DNA]</scope>
    <source>
        <strain evidence="4 5">N5BH11</strain>
    </source>
</reference>
<feature type="transmembrane region" description="Helical" evidence="3">
    <location>
        <begin position="92"/>
        <end position="111"/>
    </location>
</feature>
<proteinExistence type="inferred from homology"/>
<evidence type="ECO:0000256" key="1">
    <source>
        <dbReference type="ARBA" id="ARBA00009108"/>
    </source>
</evidence>
<feature type="compositionally biased region" description="Low complexity" evidence="2">
    <location>
        <begin position="310"/>
        <end position="340"/>
    </location>
</feature>
<dbReference type="InterPro" id="IPR010273">
    <property type="entry name" value="DUF881"/>
</dbReference>
<feature type="compositionally biased region" description="Low complexity" evidence="2">
    <location>
        <begin position="23"/>
        <end position="34"/>
    </location>
</feature>
<dbReference type="EMBL" id="SZZH01000008">
    <property type="protein sequence ID" value="TKV56149.1"/>
    <property type="molecule type" value="Genomic_DNA"/>
</dbReference>
<dbReference type="GO" id="GO:0005886">
    <property type="term" value="C:plasma membrane"/>
    <property type="evidence" value="ECO:0007669"/>
    <property type="project" value="TreeGrafter"/>
</dbReference>
<feature type="region of interest" description="Disordered" evidence="2">
    <location>
        <begin position="295"/>
        <end position="340"/>
    </location>
</feature>
<dbReference type="AlphaFoldDB" id="A0A4U6Q6X7"/>
<dbReference type="Gene3D" id="3.30.70.1880">
    <property type="entry name" value="Protein of unknown function DUF881"/>
    <property type="match status" value="1"/>
</dbReference>
<comment type="caution">
    <text evidence="4">The sequence shown here is derived from an EMBL/GenBank/DDBJ whole genome shotgun (WGS) entry which is preliminary data.</text>
</comment>
<keyword evidence="3" id="KW-0472">Membrane</keyword>
<dbReference type="PANTHER" id="PTHR37313">
    <property type="entry name" value="UPF0749 PROTEIN RV1825"/>
    <property type="match status" value="1"/>
</dbReference>
<comment type="similarity">
    <text evidence="1">Belongs to the UPF0749 family.</text>
</comment>
<dbReference type="OrthoDB" id="3218134at2"/>
<protein>
    <submittedName>
        <fullName evidence="4">DUF881 domain-containing protein</fullName>
    </submittedName>
</protein>
<evidence type="ECO:0000313" key="4">
    <source>
        <dbReference type="EMBL" id="TKV56149.1"/>
    </source>
</evidence>
<dbReference type="RefSeq" id="WP_137451805.1">
    <property type="nucleotide sequence ID" value="NZ_SZZH01000008.1"/>
</dbReference>
<name>A0A4U6Q6X7_9ACTN</name>
<organism evidence="4 5">
    <name type="scientific">Nakamurella flava</name>
    <dbReference type="NCBI Taxonomy" id="2576308"/>
    <lineage>
        <taxon>Bacteria</taxon>
        <taxon>Bacillati</taxon>
        <taxon>Actinomycetota</taxon>
        <taxon>Actinomycetes</taxon>
        <taxon>Nakamurellales</taxon>
        <taxon>Nakamurellaceae</taxon>
        <taxon>Nakamurella</taxon>
    </lineage>
</organism>
<keyword evidence="3" id="KW-0812">Transmembrane</keyword>
<gene>
    <name evidence="4" type="ORF">FDO65_21465</name>
</gene>
<feature type="region of interest" description="Disordered" evidence="2">
    <location>
        <begin position="1"/>
        <end position="44"/>
    </location>
</feature>
<dbReference type="Pfam" id="PF05949">
    <property type="entry name" value="DUF881"/>
    <property type="match status" value="1"/>
</dbReference>
<evidence type="ECO:0000256" key="2">
    <source>
        <dbReference type="SAM" id="MobiDB-lite"/>
    </source>
</evidence>
<evidence type="ECO:0000313" key="5">
    <source>
        <dbReference type="Proteomes" id="UP000306985"/>
    </source>
</evidence>
<keyword evidence="3" id="KW-1133">Transmembrane helix</keyword>
<evidence type="ECO:0000256" key="3">
    <source>
        <dbReference type="SAM" id="Phobius"/>
    </source>
</evidence>